<feature type="compositionally biased region" description="Polar residues" evidence="1">
    <location>
        <begin position="174"/>
        <end position="222"/>
    </location>
</feature>
<dbReference type="Proteomes" id="UP000322225">
    <property type="component" value="Chromosome 3"/>
</dbReference>
<dbReference type="AlphaFoldDB" id="A0AAJ8LEN2"/>
<evidence type="ECO:0000313" key="2">
    <source>
        <dbReference type="EMBL" id="WWD17208.1"/>
    </source>
</evidence>
<name>A0AAJ8LEN2_9TREE</name>
<gene>
    <name evidence="2" type="ORF">CI109_101646</name>
</gene>
<evidence type="ECO:0000313" key="3">
    <source>
        <dbReference type="Proteomes" id="UP000322225"/>
    </source>
</evidence>
<feature type="compositionally biased region" description="Polar residues" evidence="1">
    <location>
        <begin position="418"/>
        <end position="428"/>
    </location>
</feature>
<feature type="region of interest" description="Disordered" evidence="1">
    <location>
        <begin position="356"/>
        <end position="383"/>
    </location>
</feature>
<sequence>MSDNAAAFGFSEDPRQTLGPIPSKMDLIDSNALHFVTLVIRAAMLGRSHLDMLASSGSSSRSGAVPGVTPQMLDHERPLNCIPCNSRNSGASCDKAKPTCGRCASKGIACSYPTERKRRGPCKNPRQSIRHGMFSEAKLDHHRPLIPLPSYQKRDEIEGGREGIRLKSGHEYQTRSVEQGNPNGSGQTSARHPSTFFTEHSTSPTPSQHSFRSQKSTATTIFHQRPPLPTPPFSSAQQQGPTDQHFATGVKIERQPSPAFSIGNQVQVRSPPLSSHGGWFSLPLGVFVRRAPMQSASSRSGEYRSAVRPQVYQGPFDPSSQPFTRQPLAVPSPSTPVSSLQQSPLPFAPYDFGRNTTSLSHELSGRRQRLSLPPSGVTMTHPLSADEDQSITTSFYCTLRPRKKTRFWKLYMNSDTDFTSASSGSAGPTQKVDDSRRKALFGGNGTVKVSILRSSNPSAPPVDL</sequence>
<feature type="region of interest" description="Disordered" evidence="1">
    <location>
        <begin position="311"/>
        <end position="341"/>
    </location>
</feature>
<dbReference type="EMBL" id="CP144053">
    <property type="protein sequence ID" value="WWD17208.1"/>
    <property type="molecule type" value="Genomic_DNA"/>
</dbReference>
<dbReference type="Gene3D" id="4.10.240.10">
    <property type="entry name" value="Zn(2)-C6 fungal-type DNA-binding domain"/>
    <property type="match status" value="1"/>
</dbReference>
<reference evidence="2" key="2">
    <citation type="submission" date="2024-01" db="EMBL/GenBank/DDBJ databases">
        <title>Comparative genomics of Cryptococcus and Kwoniella reveals pathogenesis evolution and contrasting modes of karyotype evolution via chromosome fusion or intercentromeric recombination.</title>
        <authorList>
            <person name="Coelho M.A."/>
            <person name="David-Palma M."/>
            <person name="Shea T."/>
            <person name="Bowers K."/>
            <person name="McGinley-Smith S."/>
            <person name="Mohammad A.W."/>
            <person name="Gnirke A."/>
            <person name="Yurkov A.M."/>
            <person name="Nowrousian M."/>
            <person name="Sun S."/>
            <person name="Cuomo C.A."/>
            <person name="Heitman J."/>
        </authorList>
    </citation>
    <scope>NUCLEOTIDE SEQUENCE</scope>
    <source>
        <strain evidence="2">CBS 12478</strain>
    </source>
</reference>
<evidence type="ECO:0000256" key="1">
    <source>
        <dbReference type="SAM" id="MobiDB-lite"/>
    </source>
</evidence>
<dbReference type="KEGG" id="ksn:43586530"/>
<evidence type="ECO:0008006" key="4">
    <source>
        <dbReference type="Google" id="ProtNLM"/>
    </source>
</evidence>
<dbReference type="GO" id="GO:0008270">
    <property type="term" value="F:zinc ion binding"/>
    <property type="evidence" value="ECO:0007669"/>
    <property type="project" value="InterPro"/>
</dbReference>
<reference evidence="2" key="1">
    <citation type="submission" date="2017-08" db="EMBL/GenBank/DDBJ databases">
        <authorList>
            <person name="Cuomo C."/>
            <person name="Billmyre B."/>
            <person name="Heitman J."/>
        </authorList>
    </citation>
    <scope>NUCLEOTIDE SEQUENCE</scope>
    <source>
        <strain evidence="2">CBS 12478</strain>
    </source>
</reference>
<feature type="region of interest" description="Disordered" evidence="1">
    <location>
        <begin position="418"/>
        <end position="438"/>
    </location>
</feature>
<dbReference type="InterPro" id="IPR001138">
    <property type="entry name" value="Zn2Cys6_DnaBD"/>
</dbReference>
<organism evidence="2 3">
    <name type="scientific">Kwoniella shandongensis</name>
    <dbReference type="NCBI Taxonomy" id="1734106"/>
    <lineage>
        <taxon>Eukaryota</taxon>
        <taxon>Fungi</taxon>
        <taxon>Dikarya</taxon>
        <taxon>Basidiomycota</taxon>
        <taxon>Agaricomycotina</taxon>
        <taxon>Tremellomycetes</taxon>
        <taxon>Tremellales</taxon>
        <taxon>Cryptococcaceae</taxon>
        <taxon>Kwoniella</taxon>
    </lineage>
</organism>
<feature type="compositionally biased region" description="Basic and acidic residues" evidence="1">
    <location>
        <begin position="164"/>
        <end position="173"/>
    </location>
</feature>
<dbReference type="GeneID" id="43586530"/>
<accession>A0AAJ8LEN2</accession>
<feature type="compositionally biased region" description="Polar residues" evidence="1">
    <location>
        <begin position="233"/>
        <end position="242"/>
    </location>
</feature>
<feature type="region of interest" description="Disordered" evidence="1">
    <location>
        <begin position="164"/>
        <end position="242"/>
    </location>
</feature>
<proteinExistence type="predicted"/>
<keyword evidence="3" id="KW-1185">Reference proteome</keyword>
<dbReference type="GO" id="GO:0000981">
    <property type="term" value="F:DNA-binding transcription factor activity, RNA polymerase II-specific"/>
    <property type="evidence" value="ECO:0007669"/>
    <property type="project" value="InterPro"/>
</dbReference>
<dbReference type="InterPro" id="IPR036864">
    <property type="entry name" value="Zn2-C6_fun-type_DNA-bd_sf"/>
</dbReference>
<dbReference type="CDD" id="cd00067">
    <property type="entry name" value="GAL4"/>
    <property type="match status" value="1"/>
</dbReference>
<dbReference type="RefSeq" id="XP_031863354.2">
    <property type="nucleotide sequence ID" value="XM_032002417.2"/>
</dbReference>
<protein>
    <recommendedName>
        <fullName evidence="4">Zn(2)-C6 fungal-type domain-containing protein</fullName>
    </recommendedName>
</protein>